<feature type="compositionally biased region" description="Basic residues" evidence="1">
    <location>
        <begin position="33"/>
        <end position="43"/>
    </location>
</feature>
<protein>
    <submittedName>
        <fullName evidence="3">Uncharacterized protein</fullName>
    </submittedName>
</protein>
<evidence type="ECO:0000256" key="2">
    <source>
        <dbReference type="SAM" id="SignalP"/>
    </source>
</evidence>
<dbReference type="Proteomes" id="UP000218209">
    <property type="component" value="Unassembled WGS sequence"/>
</dbReference>
<accession>A0A1X6P0D3</accession>
<proteinExistence type="predicted"/>
<evidence type="ECO:0000313" key="4">
    <source>
        <dbReference type="Proteomes" id="UP000218209"/>
    </source>
</evidence>
<feature type="signal peptide" evidence="2">
    <location>
        <begin position="1"/>
        <end position="19"/>
    </location>
</feature>
<reference evidence="3 4" key="1">
    <citation type="submission" date="2017-03" db="EMBL/GenBank/DDBJ databases">
        <title>WGS assembly of Porphyra umbilicalis.</title>
        <authorList>
            <person name="Brawley S.H."/>
            <person name="Blouin N.A."/>
            <person name="Ficko-Blean E."/>
            <person name="Wheeler G.L."/>
            <person name="Lohr M."/>
            <person name="Goodson H.V."/>
            <person name="Jenkins J.W."/>
            <person name="Blaby-Haas C.E."/>
            <person name="Helliwell K.E."/>
            <person name="Chan C."/>
            <person name="Marriage T."/>
            <person name="Bhattacharya D."/>
            <person name="Klein A.S."/>
            <person name="Badis Y."/>
            <person name="Brodie J."/>
            <person name="Cao Y."/>
            <person name="Collen J."/>
            <person name="Dittami S.M."/>
            <person name="Gachon C.M."/>
            <person name="Green B.R."/>
            <person name="Karpowicz S."/>
            <person name="Kim J.W."/>
            <person name="Kudahl U."/>
            <person name="Lin S."/>
            <person name="Michel G."/>
            <person name="Mittag M."/>
            <person name="Olson B.J."/>
            <person name="Pangilinan J."/>
            <person name="Peng Y."/>
            <person name="Qiu H."/>
            <person name="Shu S."/>
            <person name="Singer J.T."/>
            <person name="Smith A.G."/>
            <person name="Sprecher B.N."/>
            <person name="Wagner V."/>
            <person name="Wang W."/>
            <person name="Wang Z.-Y."/>
            <person name="Yan J."/>
            <person name="Yarish C."/>
            <person name="Zoeuner-Riek S."/>
            <person name="Zhuang Y."/>
            <person name="Zou Y."/>
            <person name="Lindquist E.A."/>
            <person name="Grimwood J."/>
            <person name="Barry K."/>
            <person name="Rokhsar D.S."/>
            <person name="Schmutz J."/>
            <person name="Stiller J.W."/>
            <person name="Grossman A.R."/>
            <person name="Prochnik S.E."/>
        </authorList>
    </citation>
    <scope>NUCLEOTIDE SEQUENCE [LARGE SCALE GENOMIC DNA]</scope>
    <source>
        <strain evidence="3">4086291</strain>
    </source>
</reference>
<sequence>MRRTTAASHLLSPVRWCLAPLFVSLPAVGGGGRGRRCGRRRQRGRVDGGRRARPAAHGRAVGGDGRVVGDRRPTPLWRLGAAGS</sequence>
<name>A0A1X6P0D3_PORUM</name>
<dbReference type="AlphaFoldDB" id="A0A1X6P0D3"/>
<evidence type="ECO:0000256" key="1">
    <source>
        <dbReference type="SAM" id="MobiDB-lite"/>
    </source>
</evidence>
<keyword evidence="4" id="KW-1185">Reference proteome</keyword>
<feature type="chain" id="PRO_5013095327" evidence="2">
    <location>
        <begin position="20"/>
        <end position="84"/>
    </location>
</feature>
<feature type="region of interest" description="Disordered" evidence="1">
    <location>
        <begin position="29"/>
        <end position="84"/>
    </location>
</feature>
<keyword evidence="2" id="KW-0732">Signal</keyword>
<organism evidence="3 4">
    <name type="scientific">Porphyra umbilicalis</name>
    <name type="common">Purple laver</name>
    <name type="synonym">Red alga</name>
    <dbReference type="NCBI Taxonomy" id="2786"/>
    <lineage>
        <taxon>Eukaryota</taxon>
        <taxon>Rhodophyta</taxon>
        <taxon>Bangiophyceae</taxon>
        <taxon>Bangiales</taxon>
        <taxon>Bangiaceae</taxon>
        <taxon>Porphyra</taxon>
    </lineage>
</organism>
<dbReference type="EMBL" id="KV918951">
    <property type="protein sequence ID" value="OSX74331.1"/>
    <property type="molecule type" value="Genomic_DNA"/>
</dbReference>
<gene>
    <name evidence="3" type="ORF">BU14_0293s0002</name>
</gene>
<evidence type="ECO:0000313" key="3">
    <source>
        <dbReference type="EMBL" id="OSX74331.1"/>
    </source>
</evidence>